<reference evidence="2" key="1">
    <citation type="submission" date="2005-04" db="EMBL/GenBank/DDBJ databases">
        <authorList>
            <person name="Town C.D."/>
        </authorList>
    </citation>
    <scope>NUCLEOTIDE SEQUENCE</scope>
</reference>
<accession>A2Q228</accession>
<dbReference type="InterPro" id="IPR001810">
    <property type="entry name" value="F-box_dom"/>
</dbReference>
<reference evidence="2" key="2">
    <citation type="submission" date="2007-03" db="EMBL/GenBank/DDBJ databases">
        <authorList>
            <consortium name="The International Medicago Genome Annotation Group"/>
        </authorList>
    </citation>
    <scope>NUCLEOTIDE SEQUENCE</scope>
</reference>
<dbReference type="InterPro" id="IPR017451">
    <property type="entry name" value="F-box-assoc_interact_dom"/>
</dbReference>
<dbReference type="AlphaFoldDB" id="A2Q228"/>
<keyword evidence="2" id="KW-0195">Cyclin</keyword>
<sequence length="438" mass="50147">MEKSATPATGKVSNHIPDDVAISILSNLPLKSLKRFESTCKSWSMLFQNPYFMKIYRNRIIQGNHSDHADASLILRHTIVLDNVVRPVVEPLFQSTLYFISGEKFENRVKLNLSLPFQVLGQDIYILGSISINGFLCLSNLLDDERKAVLWNPTTKEFIVIPSSPVESLPYRKFEAFIHGFGYDHVMDDYKVIRYVEFDSLSFYDIMSRGLSEQEASWKDVPMEPLWEIYSLRSNSWKKLDVDMSMVMSPETREETVRFYMDGMCHWWDKIEKDSDDGETYFVSFDVTNEVCFTTPMPSDIDDTFDIRLVKRQLVMLNRSIGLISYSGETNTLHVSILGEIGVKESWTKLFIVGSLPHVKYPIEAGKNGDIFFIKKDGELACFNLDTQTIKELGVEGDMSQIIEQLWHAQAVPPTLSILGRLREEASIPFPSQLSLPI</sequence>
<evidence type="ECO:0000313" key="2">
    <source>
        <dbReference type="EMBL" id="ABN09744.1"/>
    </source>
</evidence>
<dbReference type="Pfam" id="PF00646">
    <property type="entry name" value="F-box"/>
    <property type="match status" value="1"/>
</dbReference>
<dbReference type="NCBIfam" id="TIGR01640">
    <property type="entry name" value="F_box_assoc_1"/>
    <property type="match status" value="1"/>
</dbReference>
<proteinExistence type="predicted"/>
<dbReference type="SMART" id="SM00256">
    <property type="entry name" value="FBOX"/>
    <property type="match status" value="1"/>
</dbReference>
<organism evidence="2">
    <name type="scientific">Medicago truncatula</name>
    <name type="common">Barrel medic</name>
    <name type="synonym">Medicago tribuloides</name>
    <dbReference type="NCBI Taxonomy" id="3880"/>
    <lineage>
        <taxon>Eukaryota</taxon>
        <taxon>Viridiplantae</taxon>
        <taxon>Streptophyta</taxon>
        <taxon>Embryophyta</taxon>
        <taxon>Tracheophyta</taxon>
        <taxon>Spermatophyta</taxon>
        <taxon>Magnoliopsida</taxon>
        <taxon>eudicotyledons</taxon>
        <taxon>Gunneridae</taxon>
        <taxon>Pentapetalae</taxon>
        <taxon>rosids</taxon>
        <taxon>fabids</taxon>
        <taxon>Fabales</taxon>
        <taxon>Fabaceae</taxon>
        <taxon>Papilionoideae</taxon>
        <taxon>50 kb inversion clade</taxon>
        <taxon>NPAAA clade</taxon>
        <taxon>Hologalegina</taxon>
        <taxon>IRL clade</taxon>
        <taxon>Trifolieae</taxon>
        <taxon>Medicago</taxon>
    </lineage>
</organism>
<dbReference type="Gene3D" id="1.20.1280.50">
    <property type="match status" value="1"/>
</dbReference>
<dbReference type="PANTHER" id="PTHR31672:SF10">
    <property type="entry name" value="F-BOX DOMAIN-CONTAINING PROTEIN"/>
    <property type="match status" value="1"/>
</dbReference>
<dbReference type="InterPro" id="IPR036047">
    <property type="entry name" value="F-box-like_dom_sf"/>
</dbReference>
<evidence type="ECO:0000259" key="1">
    <source>
        <dbReference type="SMART" id="SM00256"/>
    </source>
</evidence>
<name>A2Q228_MEDTR</name>
<dbReference type="InterPro" id="IPR006527">
    <property type="entry name" value="F-box-assoc_dom_typ1"/>
</dbReference>
<dbReference type="InterPro" id="IPR050796">
    <property type="entry name" value="SCF_F-box_component"/>
</dbReference>
<protein>
    <submittedName>
        <fullName evidence="2">Cyclin-like F-box; F-box protein interaction domain</fullName>
    </submittedName>
</protein>
<dbReference type="EMBL" id="AC149207">
    <property type="protein sequence ID" value="ABN09744.1"/>
    <property type="molecule type" value="Genomic_DNA"/>
</dbReference>
<dbReference type="PANTHER" id="PTHR31672">
    <property type="entry name" value="BNACNNG10540D PROTEIN"/>
    <property type="match status" value="1"/>
</dbReference>
<feature type="domain" description="F-box" evidence="1">
    <location>
        <begin position="16"/>
        <end position="56"/>
    </location>
</feature>
<dbReference type="Pfam" id="PF07734">
    <property type="entry name" value="FBA_1"/>
    <property type="match status" value="1"/>
</dbReference>
<dbReference type="SUPFAM" id="SSF81383">
    <property type="entry name" value="F-box domain"/>
    <property type="match status" value="1"/>
</dbReference>
<gene>
    <name evidence="2" type="ORF">MtrDRAFT_AC149207g4v2</name>
</gene>